<keyword evidence="2" id="KW-1185">Reference proteome</keyword>
<accession>A0AAN8WR91</accession>
<sequence length="81" mass="9518">MAEMQGRDSNLGATRGSKQRKLIMGKMGYWYQYLRIHPIPRGKGGLLKEEIKTKLACEAEVIQYLPWLEFTQFQDRKENLE</sequence>
<comment type="caution">
    <text evidence="1">The sequence shown here is derived from an EMBL/GenBank/DDBJ whole genome shotgun (WGS) entry which is preliminary data.</text>
</comment>
<dbReference type="EMBL" id="JAXCGZ010018993">
    <property type="protein sequence ID" value="KAK7066858.1"/>
    <property type="molecule type" value="Genomic_DNA"/>
</dbReference>
<proteinExistence type="predicted"/>
<protein>
    <submittedName>
        <fullName evidence="1">Uncharacterized protein</fullName>
    </submittedName>
</protein>
<gene>
    <name evidence="1" type="ORF">SK128_024502</name>
</gene>
<reference evidence="1 2" key="1">
    <citation type="submission" date="2023-11" db="EMBL/GenBank/DDBJ databases">
        <title>Halocaridina rubra genome assembly.</title>
        <authorList>
            <person name="Smith C."/>
        </authorList>
    </citation>
    <scope>NUCLEOTIDE SEQUENCE [LARGE SCALE GENOMIC DNA]</scope>
    <source>
        <strain evidence="1">EP-1</strain>
        <tissue evidence="1">Whole</tissue>
    </source>
</reference>
<dbReference type="AlphaFoldDB" id="A0AAN8WR91"/>
<name>A0AAN8WR91_HALRR</name>
<dbReference type="Proteomes" id="UP001381693">
    <property type="component" value="Unassembled WGS sequence"/>
</dbReference>
<organism evidence="1 2">
    <name type="scientific">Halocaridina rubra</name>
    <name type="common">Hawaiian red shrimp</name>
    <dbReference type="NCBI Taxonomy" id="373956"/>
    <lineage>
        <taxon>Eukaryota</taxon>
        <taxon>Metazoa</taxon>
        <taxon>Ecdysozoa</taxon>
        <taxon>Arthropoda</taxon>
        <taxon>Crustacea</taxon>
        <taxon>Multicrustacea</taxon>
        <taxon>Malacostraca</taxon>
        <taxon>Eumalacostraca</taxon>
        <taxon>Eucarida</taxon>
        <taxon>Decapoda</taxon>
        <taxon>Pleocyemata</taxon>
        <taxon>Caridea</taxon>
        <taxon>Atyoidea</taxon>
        <taxon>Atyidae</taxon>
        <taxon>Halocaridina</taxon>
    </lineage>
</organism>
<evidence type="ECO:0000313" key="2">
    <source>
        <dbReference type="Proteomes" id="UP001381693"/>
    </source>
</evidence>
<evidence type="ECO:0000313" key="1">
    <source>
        <dbReference type="EMBL" id="KAK7066858.1"/>
    </source>
</evidence>